<organism evidence="1 2">
    <name type="scientific">Sphaerosporella brunnea</name>
    <dbReference type="NCBI Taxonomy" id="1250544"/>
    <lineage>
        <taxon>Eukaryota</taxon>
        <taxon>Fungi</taxon>
        <taxon>Dikarya</taxon>
        <taxon>Ascomycota</taxon>
        <taxon>Pezizomycotina</taxon>
        <taxon>Pezizomycetes</taxon>
        <taxon>Pezizales</taxon>
        <taxon>Pyronemataceae</taxon>
        <taxon>Sphaerosporella</taxon>
    </lineage>
</organism>
<accession>A0A5J5EU62</accession>
<proteinExistence type="predicted"/>
<reference evidence="1 2" key="1">
    <citation type="submission" date="2019-09" db="EMBL/GenBank/DDBJ databases">
        <title>Draft genome of the ectomycorrhizal ascomycete Sphaerosporella brunnea.</title>
        <authorList>
            <consortium name="DOE Joint Genome Institute"/>
            <person name="Benucci G.M."/>
            <person name="Marozzi G."/>
            <person name="Antonielli L."/>
            <person name="Sanchez S."/>
            <person name="Marco P."/>
            <person name="Wang X."/>
            <person name="Falini L.B."/>
            <person name="Barry K."/>
            <person name="Haridas S."/>
            <person name="Lipzen A."/>
            <person name="Labutti K."/>
            <person name="Grigoriev I.V."/>
            <person name="Murat C."/>
            <person name="Martin F."/>
            <person name="Albertini E."/>
            <person name="Donnini D."/>
            <person name="Bonito G."/>
        </authorList>
    </citation>
    <scope>NUCLEOTIDE SEQUENCE [LARGE SCALE GENOMIC DNA]</scope>
    <source>
        <strain evidence="1 2">Sb_GMNB300</strain>
    </source>
</reference>
<keyword evidence="2" id="KW-1185">Reference proteome</keyword>
<sequence>MKFTKTSLVDKHHEQVIRGLLSADKQTRDELWITHRAQIRVVIKDCFSSPAKSRMDWGRFNKAWKDHYRALFDSMAVGCAFLNCTAATELSEELVIGGRRRQVKGKLRFARYRDDCSAQLFEFTLLLSPQFSDTLAECVRMLQDGGTKKAEAWPKALGQQTIKSSTCKCDGDGDEAIESEIVGMGQQLTGNGSIMERLQRVYDWRWAEDKCKRCRADIHHQFKGVQEVKDLCILLSPDAAGPHPIESLLDDIHILRQGRNGDNREIDEMLDALNKAVTER</sequence>
<dbReference type="Proteomes" id="UP000326924">
    <property type="component" value="Unassembled WGS sequence"/>
</dbReference>
<comment type="caution">
    <text evidence="1">The sequence shown here is derived from an EMBL/GenBank/DDBJ whole genome shotgun (WGS) entry which is preliminary data.</text>
</comment>
<protein>
    <submittedName>
        <fullName evidence="1">Uncharacterized protein</fullName>
    </submittedName>
</protein>
<dbReference type="AlphaFoldDB" id="A0A5J5EU62"/>
<evidence type="ECO:0000313" key="2">
    <source>
        <dbReference type="Proteomes" id="UP000326924"/>
    </source>
</evidence>
<gene>
    <name evidence="1" type="ORF">FN846DRAFT_985440</name>
</gene>
<name>A0A5J5EU62_9PEZI</name>
<dbReference type="EMBL" id="VXIS01000118">
    <property type="protein sequence ID" value="KAA8903374.1"/>
    <property type="molecule type" value="Genomic_DNA"/>
</dbReference>
<dbReference type="InParanoid" id="A0A5J5EU62"/>
<evidence type="ECO:0000313" key="1">
    <source>
        <dbReference type="EMBL" id="KAA8903374.1"/>
    </source>
</evidence>